<keyword evidence="1" id="KW-0472">Membrane</keyword>
<accession>G7ZGE3</accession>
<gene>
    <name evidence="3" type="ordered locus">AZOLI_p40560</name>
</gene>
<keyword evidence="1" id="KW-1133">Transmembrane helix</keyword>
<name>G7ZGE3_AZOL4</name>
<evidence type="ECO:0000313" key="3">
    <source>
        <dbReference type="EMBL" id="CBS90930.1"/>
    </source>
</evidence>
<dbReference type="SMART" id="SM00332">
    <property type="entry name" value="PP2Cc"/>
    <property type="match status" value="1"/>
</dbReference>
<sequence length="343" mass="36117">MNLVIQHAGGQIQGARRRQEDSFQLVPMEDPHTGLHGVLAVLADGVGGAAAGDHASRRAVSVFASAFQQQTGSDDERLVIALAAANDALALDRTVDPLKEGMGCTLIAVAARSTMVTWISVGDSLLLRSRNGHLCRLNEDHSLAPELDRAAERGEISVEEALAHSDRHTITSALTGDPIPLVDGPHRGDPIQEDDRLILASDGLLSLSSHELSVLLEGGPQPAGRLVQQILNSVDALQLEGQDNTTVIVLAADRPDSMPILLEMPVVPPLRSLEAPAASNRRLKDRVTAIMRMTALFLSLVFLCSAGLVAAILLTGGLTYSAQSTPSAVIPPAGVQKSEAAKP</sequence>
<dbReference type="EMBL" id="FQ311872">
    <property type="protein sequence ID" value="CBS90930.1"/>
    <property type="molecule type" value="Genomic_DNA"/>
</dbReference>
<dbReference type="InterPro" id="IPR036457">
    <property type="entry name" value="PPM-type-like_dom_sf"/>
</dbReference>
<feature type="transmembrane region" description="Helical" evidence="1">
    <location>
        <begin position="289"/>
        <end position="314"/>
    </location>
</feature>
<feature type="domain" description="PPM-type phosphatase" evidence="2">
    <location>
        <begin position="6"/>
        <end position="252"/>
    </location>
</feature>
<dbReference type="RefSeq" id="WP_014189774.1">
    <property type="nucleotide sequence ID" value="NC_016587.1"/>
</dbReference>
<organism evidence="3 4">
    <name type="scientific">Azospirillum lipoferum (strain 4B)</name>
    <dbReference type="NCBI Taxonomy" id="862719"/>
    <lineage>
        <taxon>Bacteria</taxon>
        <taxon>Pseudomonadati</taxon>
        <taxon>Pseudomonadota</taxon>
        <taxon>Alphaproteobacteria</taxon>
        <taxon>Rhodospirillales</taxon>
        <taxon>Azospirillaceae</taxon>
        <taxon>Azospirillum</taxon>
    </lineage>
</organism>
<keyword evidence="1" id="KW-0812">Transmembrane</keyword>
<dbReference type="Gene3D" id="3.60.40.10">
    <property type="entry name" value="PPM-type phosphatase domain"/>
    <property type="match status" value="1"/>
</dbReference>
<reference evidence="4" key="1">
    <citation type="journal article" date="2011" name="PLoS Genet.">
        <title>Azospirillum genomes reveal transition of bacteria from aquatic to terrestrial environments.</title>
        <authorList>
            <person name="Wisniewski-Dye F."/>
            <person name="Borziak K."/>
            <person name="Khalsa-Moyers G."/>
            <person name="Alexandre G."/>
            <person name="Sukharnikov L.O."/>
            <person name="Wuichet K."/>
            <person name="Hurst G.B."/>
            <person name="McDonald W.H."/>
            <person name="Robertson J.S."/>
            <person name="Barbe V."/>
            <person name="Calteau A."/>
            <person name="Rouy Z."/>
            <person name="Mangenot S."/>
            <person name="Prigent-Combaret C."/>
            <person name="Normand P."/>
            <person name="Boyer M."/>
            <person name="Siguier P."/>
            <person name="Dessaux Y."/>
            <person name="Elmerich C."/>
            <person name="Condemine G."/>
            <person name="Krishnen G."/>
            <person name="Kennedy I."/>
            <person name="Paterson A.H."/>
            <person name="Gonzalez V."/>
            <person name="Mavingui P."/>
            <person name="Zhulin I.B."/>
        </authorList>
    </citation>
    <scope>NUCLEOTIDE SEQUENCE [LARGE SCALE GENOMIC DNA]</scope>
    <source>
        <strain evidence="4">4B</strain>
    </source>
</reference>
<proteinExistence type="predicted"/>
<geneLocation type="plasmid" evidence="3 4">
    <name>AZO_p4</name>
</geneLocation>
<evidence type="ECO:0000256" key="1">
    <source>
        <dbReference type="SAM" id="Phobius"/>
    </source>
</evidence>
<dbReference type="SMART" id="SM00331">
    <property type="entry name" value="PP2C_SIG"/>
    <property type="match status" value="1"/>
</dbReference>
<dbReference type="Proteomes" id="UP000005667">
    <property type="component" value="Plasmid AZO_p4"/>
</dbReference>
<dbReference type="HOGENOM" id="CLU_034545_1_0_5"/>
<dbReference type="OrthoDB" id="9801841at2"/>
<dbReference type="SUPFAM" id="SSF81606">
    <property type="entry name" value="PP2C-like"/>
    <property type="match status" value="1"/>
</dbReference>
<protein>
    <submittedName>
        <fullName evidence="3">Serine/threonine phosphatase</fullName>
    </submittedName>
</protein>
<dbReference type="PROSITE" id="PS51746">
    <property type="entry name" value="PPM_2"/>
    <property type="match status" value="1"/>
</dbReference>
<keyword evidence="4" id="KW-1185">Reference proteome</keyword>
<dbReference type="KEGG" id="ali:AZOLI_p40560"/>
<evidence type="ECO:0000313" key="4">
    <source>
        <dbReference type="Proteomes" id="UP000005667"/>
    </source>
</evidence>
<dbReference type="Pfam" id="PF13672">
    <property type="entry name" value="PP2C_2"/>
    <property type="match status" value="1"/>
</dbReference>
<dbReference type="AlphaFoldDB" id="G7ZGE3"/>
<dbReference type="InterPro" id="IPR001932">
    <property type="entry name" value="PPM-type_phosphatase-like_dom"/>
</dbReference>
<evidence type="ECO:0000259" key="2">
    <source>
        <dbReference type="PROSITE" id="PS51746"/>
    </source>
</evidence>
<keyword evidence="3" id="KW-0614">Plasmid</keyword>